<evidence type="ECO:0000256" key="1">
    <source>
        <dbReference type="SAM" id="MobiDB-lite"/>
    </source>
</evidence>
<feature type="region of interest" description="Disordered" evidence="1">
    <location>
        <begin position="30"/>
        <end position="176"/>
    </location>
</feature>
<feature type="compositionally biased region" description="Basic and acidic residues" evidence="1">
    <location>
        <begin position="166"/>
        <end position="176"/>
    </location>
</feature>
<dbReference type="Proteomes" id="UP001189429">
    <property type="component" value="Unassembled WGS sequence"/>
</dbReference>
<sequence>MHQLPRFQRQRLTSEHLSVVWLEVPPKTHCTGLLGSPGARSGRRGPAPPLAGRAADTQRALPAERRQQRQRGGGEKPPLRLPLPRRPLPRPRSLRSPPQLGVGREREAEGKRRREGAGRRGAERAEGGGGACRALRSLRRPQRKPPDSAQAAEAPRPGAGGPCHPTDVRARQAELG</sequence>
<keyword evidence="3" id="KW-1185">Reference proteome</keyword>
<dbReference type="EMBL" id="CAUYUJ010015523">
    <property type="protein sequence ID" value="CAK0855133.1"/>
    <property type="molecule type" value="Genomic_DNA"/>
</dbReference>
<reference evidence="2" key="1">
    <citation type="submission" date="2023-10" db="EMBL/GenBank/DDBJ databases">
        <authorList>
            <person name="Chen Y."/>
            <person name="Shah S."/>
            <person name="Dougan E. K."/>
            <person name="Thang M."/>
            <person name="Chan C."/>
        </authorList>
    </citation>
    <scope>NUCLEOTIDE SEQUENCE [LARGE SCALE GENOMIC DNA]</scope>
</reference>
<comment type="caution">
    <text evidence="2">The sequence shown here is derived from an EMBL/GenBank/DDBJ whole genome shotgun (WGS) entry which is preliminary data.</text>
</comment>
<gene>
    <name evidence="2" type="ORF">PCOR1329_LOCUS45961</name>
</gene>
<proteinExistence type="predicted"/>
<protein>
    <submittedName>
        <fullName evidence="2">Uncharacterized protein</fullName>
    </submittedName>
</protein>
<accession>A0ABN9U940</accession>
<feature type="compositionally biased region" description="Basic and acidic residues" evidence="1">
    <location>
        <begin position="62"/>
        <end position="78"/>
    </location>
</feature>
<name>A0ABN9U940_9DINO</name>
<organism evidence="2 3">
    <name type="scientific">Prorocentrum cordatum</name>
    <dbReference type="NCBI Taxonomy" id="2364126"/>
    <lineage>
        <taxon>Eukaryota</taxon>
        <taxon>Sar</taxon>
        <taxon>Alveolata</taxon>
        <taxon>Dinophyceae</taxon>
        <taxon>Prorocentrales</taxon>
        <taxon>Prorocentraceae</taxon>
        <taxon>Prorocentrum</taxon>
    </lineage>
</organism>
<evidence type="ECO:0000313" key="2">
    <source>
        <dbReference type="EMBL" id="CAK0855133.1"/>
    </source>
</evidence>
<evidence type="ECO:0000313" key="3">
    <source>
        <dbReference type="Proteomes" id="UP001189429"/>
    </source>
</evidence>
<feature type="compositionally biased region" description="Basic and acidic residues" evidence="1">
    <location>
        <begin position="103"/>
        <end position="126"/>
    </location>
</feature>